<keyword evidence="4" id="KW-0698">rRNA processing</keyword>
<gene>
    <name evidence="8" type="ORF">LTR69_002603</name>
</gene>
<dbReference type="InterPro" id="IPR007144">
    <property type="entry name" value="SSU_processome_Utp11"/>
</dbReference>
<evidence type="ECO:0000256" key="5">
    <source>
        <dbReference type="ARBA" id="ARBA00023242"/>
    </source>
</evidence>
<dbReference type="PANTHER" id="PTHR12838:SF0">
    <property type="entry name" value="U3 SMALL NUCLEOLAR RNA-ASSOCIATED PROTEIN 11-RELATED"/>
    <property type="match status" value="1"/>
</dbReference>
<sequence length="322" mass="36254">MQFIGGVEKPCLAPKLSPTPPHKQYCPLAVSIKMSSMRNAVTRRPHKERSQPQSREKWGILEKHKDYSLRAKDYNLKKKKLEQLSQKAHERNPDEFAFGMLSQGKAGLGKHKASKSADGAQAGRLSHDAVQLLKTQDAGYLRTVAAKGRKEIEKLKEEVGLDSVTLNTRKAALRPTHKTFADEDGDNVMLRGKKRTVSGDILENGTGYIVEETLEEAKKVESMALDLDLEDQEIEPDTTRTKPSSKKALVAKQDAAARLRTERKKRKRLQEMRVAKLEALKTRQREILAAAEQLDLQRAKMARTVGGVNKNGLKFKIRERKK</sequence>
<evidence type="ECO:0008006" key="10">
    <source>
        <dbReference type="Google" id="ProtNLM"/>
    </source>
</evidence>
<proteinExistence type="inferred from homology"/>
<dbReference type="EMBL" id="JAVRRF010000004">
    <property type="protein sequence ID" value="KAK5066085.1"/>
    <property type="molecule type" value="Genomic_DNA"/>
</dbReference>
<feature type="compositionally biased region" description="Basic and acidic residues" evidence="7">
    <location>
        <begin position="48"/>
        <end position="61"/>
    </location>
</feature>
<feature type="region of interest" description="Disordered" evidence="7">
    <location>
        <begin position="38"/>
        <end position="61"/>
    </location>
</feature>
<evidence type="ECO:0000256" key="2">
    <source>
        <dbReference type="ARBA" id="ARBA00004604"/>
    </source>
</evidence>
<comment type="subcellular location">
    <subcellularLocation>
        <location evidence="2">Nucleus</location>
        <location evidence="2">Nucleolus</location>
    </subcellularLocation>
</comment>
<accession>A0ABR0JJB8</accession>
<organism evidence="8 9">
    <name type="scientific">Exophiala sideris</name>
    <dbReference type="NCBI Taxonomy" id="1016849"/>
    <lineage>
        <taxon>Eukaryota</taxon>
        <taxon>Fungi</taxon>
        <taxon>Dikarya</taxon>
        <taxon>Ascomycota</taxon>
        <taxon>Pezizomycotina</taxon>
        <taxon>Eurotiomycetes</taxon>
        <taxon>Chaetothyriomycetidae</taxon>
        <taxon>Chaetothyriales</taxon>
        <taxon>Herpotrichiellaceae</taxon>
        <taxon>Exophiala</taxon>
    </lineage>
</organism>
<evidence type="ECO:0000256" key="6">
    <source>
        <dbReference type="SAM" id="Coils"/>
    </source>
</evidence>
<keyword evidence="9" id="KW-1185">Reference proteome</keyword>
<dbReference type="Pfam" id="PF03998">
    <property type="entry name" value="Utp11"/>
    <property type="match status" value="1"/>
</dbReference>
<keyword evidence="5" id="KW-0539">Nucleus</keyword>
<evidence type="ECO:0000256" key="7">
    <source>
        <dbReference type="SAM" id="MobiDB-lite"/>
    </source>
</evidence>
<feature type="coiled-coil region" evidence="6">
    <location>
        <begin position="252"/>
        <end position="294"/>
    </location>
</feature>
<evidence type="ECO:0000313" key="9">
    <source>
        <dbReference type="Proteomes" id="UP001345691"/>
    </source>
</evidence>
<dbReference type="Proteomes" id="UP001345691">
    <property type="component" value="Unassembled WGS sequence"/>
</dbReference>
<evidence type="ECO:0000256" key="3">
    <source>
        <dbReference type="ARBA" id="ARBA00008105"/>
    </source>
</evidence>
<feature type="coiled-coil region" evidence="6">
    <location>
        <begin position="64"/>
        <end position="91"/>
    </location>
</feature>
<comment type="caution">
    <text evidence="8">The sequence shown here is derived from an EMBL/GenBank/DDBJ whole genome shotgun (WGS) entry which is preliminary data.</text>
</comment>
<evidence type="ECO:0000256" key="1">
    <source>
        <dbReference type="ARBA" id="ARBA00004099"/>
    </source>
</evidence>
<name>A0ABR0JJB8_9EURO</name>
<evidence type="ECO:0000313" key="8">
    <source>
        <dbReference type="EMBL" id="KAK5066085.1"/>
    </source>
</evidence>
<protein>
    <recommendedName>
        <fullName evidence="10">U3 small nucleolar RNA-associated protein 11</fullName>
    </recommendedName>
</protein>
<evidence type="ECO:0000256" key="4">
    <source>
        <dbReference type="ARBA" id="ARBA00022552"/>
    </source>
</evidence>
<dbReference type="PANTHER" id="PTHR12838">
    <property type="entry name" value="U3 SMALL NUCLEOLAR RNA-ASSOCIATED PROTEIN 11"/>
    <property type="match status" value="1"/>
</dbReference>
<reference evidence="8 9" key="1">
    <citation type="submission" date="2023-08" db="EMBL/GenBank/DDBJ databases">
        <title>Black Yeasts Isolated from many extreme environments.</title>
        <authorList>
            <person name="Coleine C."/>
            <person name="Stajich J.E."/>
            <person name="Selbmann L."/>
        </authorList>
    </citation>
    <scope>NUCLEOTIDE SEQUENCE [LARGE SCALE GENOMIC DNA]</scope>
    <source>
        <strain evidence="8 9">CCFEE 6328</strain>
    </source>
</reference>
<comment type="function">
    <text evidence="1">Involved in nucleolar processing of pre-18S ribosomal RNA.</text>
</comment>
<comment type="similarity">
    <text evidence="3">Belongs to the UTP11 family.</text>
</comment>
<keyword evidence="6" id="KW-0175">Coiled coil</keyword>